<accession>A0A4Q7KUP3</accession>
<comment type="similarity">
    <text evidence="1">Belongs to the ADP-ribosylglycohydrolase family.</text>
</comment>
<reference evidence="4 5" key="1">
    <citation type="submission" date="2019-02" db="EMBL/GenBank/DDBJ databases">
        <title>Genomic Encyclopedia of Type Strains, Phase IV (KMG-IV): sequencing the most valuable type-strain genomes for metagenomic binning, comparative biology and taxonomic classification.</title>
        <authorList>
            <person name="Goeker M."/>
        </authorList>
    </citation>
    <scope>NUCLEOTIDE SEQUENCE [LARGE SCALE GENOMIC DNA]</scope>
    <source>
        <strain evidence="4 5">DSM 101727</strain>
    </source>
</reference>
<evidence type="ECO:0000256" key="1">
    <source>
        <dbReference type="ARBA" id="ARBA00010702"/>
    </source>
</evidence>
<dbReference type="InterPro" id="IPR050792">
    <property type="entry name" value="ADP-ribosylglycohydrolase"/>
</dbReference>
<feature type="domain" description="Immunity protein 35" evidence="3">
    <location>
        <begin position="7"/>
        <end position="79"/>
    </location>
</feature>
<dbReference type="Pfam" id="PF15567">
    <property type="entry name" value="Imm35"/>
    <property type="match status" value="1"/>
</dbReference>
<evidence type="ECO:0000259" key="3">
    <source>
        <dbReference type="Pfam" id="PF15567"/>
    </source>
</evidence>
<evidence type="ECO:0000313" key="4">
    <source>
        <dbReference type="EMBL" id="RZS40719.1"/>
    </source>
</evidence>
<gene>
    <name evidence="4" type="ORF">EV193_10330</name>
</gene>
<protein>
    <submittedName>
        <fullName evidence="4">ADP-ribosylglycohydrolase</fullName>
    </submittedName>
</protein>
<keyword evidence="5" id="KW-1185">Reference proteome</keyword>
<sequence>MTVDANEAATKVEEWMRTGTSRDLTAGDNPLRVDRDNVVRTPEGWLVPYNAVAYLDGGDLGAGMIPMPAIVVTEPDGVLREADPHPRGPSQVLDDDREEYWAEILNREFAESDLGYLGVPNKAVMAWRKVLPDGTETDEIRPNPEWSGSPGELGYPPMDTPLDHLLTFYACGWFDRAKYLIGVLGAELLVPVDEQTGKPSHTDGRAALIVFSSRTKLPPGTTKWLVAGTVSVMDRFPNVGLSINPGLVPGDVVTADELAATRAEWPNHQPTPVHEELSPERSDSVRWTIHEARQKTGVDGPIVGLDAAQARARWNGYELTQSECAGFVFGRAWEQRNESAPAVEWPADLRANGLIENYDANGNVLPRVRTFGKFFRLDVEGARFAWHRIAGAFVGFALGDAAGAPDDTASLAEIEAKYGPQGIPTLGAAFDKPGQFSALTQRLLFHTEALIRARIDGNLGDGFDAIARESLTRWRATSEGQVDGLAGWLPKVTDLHAVRVTDTGEAADAVALLVPGLVAALCADGPGTPTAVAVARRTVAACGGDELTADGAAVLAELFAGLFGKARTIAPVHVLVHAMAERLRDEPGDYDQRTAAMLADVVRIRTDSTAGEREEIERADYGHPALTALGRALAAVSRLFFDPHWTILAAVNHSGPSAITGALAGALAGARAGIPGLPQAWLPALEGRGLLENMAGDAFWHFSPTPPSTDQRYREEWLLRYPRG</sequence>
<dbReference type="PANTHER" id="PTHR16222:SF24">
    <property type="entry name" value="ADP-RIBOSYLHYDROLASE ARH3"/>
    <property type="match status" value="1"/>
</dbReference>
<organism evidence="4 5">
    <name type="scientific">Herbihabitans rhizosphaerae</name>
    <dbReference type="NCBI Taxonomy" id="1872711"/>
    <lineage>
        <taxon>Bacteria</taxon>
        <taxon>Bacillati</taxon>
        <taxon>Actinomycetota</taxon>
        <taxon>Actinomycetes</taxon>
        <taxon>Pseudonocardiales</taxon>
        <taxon>Pseudonocardiaceae</taxon>
        <taxon>Herbihabitans</taxon>
    </lineage>
</organism>
<dbReference type="Proteomes" id="UP000294257">
    <property type="component" value="Unassembled WGS sequence"/>
</dbReference>
<evidence type="ECO:0000256" key="2">
    <source>
        <dbReference type="ARBA" id="ARBA00022801"/>
    </source>
</evidence>
<evidence type="ECO:0000313" key="5">
    <source>
        <dbReference type="Proteomes" id="UP000294257"/>
    </source>
</evidence>
<dbReference type="PANTHER" id="PTHR16222">
    <property type="entry name" value="ADP-RIBOSYLGLYCOHYDROLASE"/>
    <property type="match status" value="1"/>
</dbReference>
<comment type="caution">
    <text evidence="4">The sequence shown here is derived from an EMBL/GenBank/DDBJ whole genome shotgun (WGS) entry which is preliminary data.</text>
</comment>
<dbReference type="InterPro" id="IPR029082">
    <property type="entry name" value="Imm35"/>
</dbReference>
<dbReference type="Gene3D" id="1.10.4080.10">
    <property type="entry name" value="ADP-ribosylation/Crystallin J1"/>
    <property type="match status" value="1"/>
</dbReference>
<dbReference type="InterPro" id="IPR036705">
    <property type="entry name" value="Ribosyl_crysJ1_sf"/>
</dbReference>
<dbReference type="SUPFAM" id="SSF101478">
    <property type="entry name" value="ADP-ribosylglycohydrolase"/>
    <property type="match status" value="1"/>
</dbReference>
<proteinExistence type="inferred from homology"/>
<dbReference type="OrthoDB" id="3590017at2"/>
<dbReference type="GO" id="GO:0016787">
    <property type="term" value="F:hydrolase activity"/>
    <property type="evidence" value="ECO:0007669"/>
    <property type="project" value="UniProtKB-KW"/>
</dbReference>
<dbReference type="AlphaFoldDB" id="A0A4Q7KUP3"/>
<dbReference type="EMBL" id="SGWQ01000003">
    <property type="protein sequence ID" value="RZS40719.1"/>
    <property type="molecule type" value="Genomic_DNA"/>
</dbReference>
<keyword evidence="2 4" id="KW-0378">Hydrolase</keyword>
<name>A0A4Q7KUP3_9PSEU</name>
<dbReference type="InterPro" id="IPR005502">
    <property type="entry name" value="Ribosyl_crysJ1"/>
</dbReference>
<dbReference type="Pfam" id="PF03747">
    <property type="entry name" value="ADP_ribosyl_GH"/>
    <property type="match status" value="1"/>
</dbReference>